<keyword evidence="2" id="KW-1185">Reference proteome</keyword>
<evidence type="ECO:0000313" key="2">
    <source>
        <dbReference type="Proteomes" id="UP000828048"/>
    </source>
</evidence>
<proteinExistence type="predicted"/>
<name>A0ACB7XVR4_9ERIC</name>
<dbReference type="Proteomes" id="UP000828048">
    <property type="component" value="Chromosome 1"/>
</dbReference>
<gene>
    <name evidence="1" type="ORF">Vadar_033952</name>
</gene>
<protein>
    <submittedName>
        <fullName evidence="1">Uncharacterized protein</fullName>
    </submittedName>
</protein>
<dbReference type="EMBL" id="CM037151">
    <property type="protein sequence ID" value="KAH7844991.1"/>
    <property type="molecule type" value="Genomic_DNA"/>
</dbReference>
<accession>A0ACB7XVR4</accession>
<reference evidence="1 2" key="1">
    <citation type="journal article" date="2021" name="Hortic Res">
        <title>High-quality reference genome and annotation aids understanding of berry development for evergreen blueberry (Vaccinium darrowii).</title>
        <authorList>
            <person name="Yu J."/>
            <person name="Hulse-Kemp A.M."/>
            <person name="Babiker E."/>
            <person name="Staton M."/>
        </authorList>
    </citation>
    <scope>NUCLEOTIDE SEQUENCE [LARGE SCALE GENOMIC DNA]</scope>
    <source>
        <strain evidence="2">cv. NJ 8807/NJ 8810</strain>
        <tissue evidence="1">Young leaf</tissue>
    </source>
</reference>
<evidence type="ECO:0000313" key="1">
    <source>
        <dbReference type="EMBL" id="KAH7844991.1"/>
    </source>
</evidence>
<sequence>MEIVPVSLRLASRLVSCIALGQVLFEVRFCNCFDLHVPDPGLSLFNMADMKKIERDTPNLSSTNFKEDALCKVLGPEKNGRLRTFGKGVTRTKLSFLSQLNGHIAQLHEENVQFKSQVAHMQNAIDELKKNQDQNAATTEGTPTPHIVSPSRVTTNPNSSTCKLLDWMGTGEVVAEGRWSSSDPNDHVHHIPLGPNAMRVWVDLVKKREVYLWRPTSDMLYLEDAEGTTVAWPADKVLMDSTPG</sequence>
<organism evidence="1 2">
    <name type="scientific">Vaccinium darrowii</name>
    <dbReference type="NCBI Taxonomy" id="229202"/>
    <lineage>
        <taxon>Eukaryota</taxon>
        <taxon>Viridiplantae</taxon>
        <taxon>Streptophyta</taxon>
        <taxon>Embryophyta</taxon>
        <taxon>Tracheophyta</taxon>
        <taxon>Spermatophyta</taxon>
        <taxon>Magnoliopsida</taxon>
        <taxon>eudicotyledons</taxon>
        <taxon>Gunneridae</taxon>
        <taxon>Pentapetalae</taxon>
        <taxon>asterids</taxon>
        <taxon>Ericales</taxon>
        <taxon>Ericaceae</taxon>
        <taxon>Vaccinioideae</taxon>
        <taxon>Vaccinieae</taxon>
        <taxon>Vaccinium</taxon>
    </lineage>
</organism>
<comment type="caution">
    <text evidence="1">The sequence shown here is derived from an EMBL/GenBank/DDBJ whole genome shotgun (WGS) entry which is preliminary data.</text>
</comment>